<reference evidence="2 3" key="1">
    <citation type="submission" date="2024-02" db="EMBL/GenBank/DDBJ databases">
        <title>High-quality chromosome-scale genome assembly of Pensacola bahiagrass (Paspalum notatum Flugge var. saurae).</title>
        <authorList>
            <person name="Vega J.M."/>
            <person name="Podio M."/>
            <person name="Orjuela J."/>
            <person name="Siena L.A."/>
            <person name="Pessino S.C."/>
            <person name="Combes M.C."/>
            <person name="Mariac C."/>
            <person name="Albertini E."/>
            <person name="Pupilli F."/>
            <person name="Ortiz J.P.A."/>
            <person name="Leblanc O."/>
        </authorList>
    </citation>
    <scope>NUCLEOTIDE SEQUENCE [LARGE SCALE GENOMIC DNA]</scope>
    <source>
        <strain evidence="2">R1</strain>
        <tissue evidence="2">Leaf</tissue>
    </source>
</reference>
<evidence type="ECO:0000313" key="2">
    <source>
        <dbReference type="EMBL" id="WVZ56006.1"/>
    </source>
</evidence>
<evidence type="ECO:0000256" key="1">
    <source>
        <dbReference type="SAM" id="MobiDB-lite"/>
    </source>
</evidence>
<dbReference type="AlphaFoldDB" id="A0AAQ3PTK1"/>
<dbReference type="Proteomes" id="UP001341281">
    <property type="component" value="Chromosome 02"/>
</dbReference>
<keyword evidence="3" id="KW-1185">Reference proteome</keyword>
<feature type="compositionally biased region" description="Gly residues" evidence="1">
    <location>
        <begin position="156"/>
        <end position="167"/>
    </location>
</feature>
<protein>
    <submittedName>
        <fullName evidence="2">Uncharacterized protein</fullName>
    </submittedName>
</protein>
<sequence length="208" mass="21058">MQPQVERERLERQITVSSAGLVVTFLGEWGFFADLQQPADNGGSHPFGTERKQGSSTSTSTTSLHGSTAPPETIQCLAGRLAARPGRGPGKRRGAQSGQRRGVGAARQRRRRGEQGCLGGGDERGGEGRGLGAVPTAEATSTAARGGDAAQAQAARGGGTAARGGDAGPAARATSVAARGWGAAPAGRTNSAARAASSLEERRRGGFI</sequence>
<feature type="compositionally biased region" description="Low complexity" evidence="1">
    <location>
        <begin position="95"/>
        <end position="106"/>
    </location>
</feature>
<gene>
    <name evidence="2" type="ORF">U9M48_006594</name>
</gene>
<feature type="compositionally biased region" description="Low complexity" evidence="1">
    <location>
        <begin position="142"/>
        <end position="155"/>
    </location>
</feature>
<dbReference type="EMBL" id="CP144746">
    <property type="protein sequence ID" value="WVZ56006.1"/>
    <property type="molecule type" value="Genomic_DNA"/>
</dbReference>
<evidence type="ECO:0000313" key="3">
    <source>
        <dbReference type="Proteomes" id="UP001341281"/>
    </source>
</evidence>
<name>A0AAQ3PTK1_PASNO</name>
<feature type="region of interest" description="Disordered" evidence="1">
    <location>
        <begin position="36"/>
        <end position="208"/>
    </location>
</feature>
<organism evidence="2 3">
    <name type="scientific">Paspalum notatum var. saurae</name>
    <dbReference type="NCBI Taxonomy" id="547442"/>
    <lineage>
        <taxon>Eukaryota</taxon>
        <taxon>Viridiplantae</taxon>
        <taxon>Streptophyta</taxon>
        <taxon>Embryophyta</taxon>
        <taxon>Tracheophyta</taxon>
        <taxon>Spermatophyta</taxon>
        <taxon>Magnoliopsida</taxon>
        <taxon>Liliopsida</taxon>
        <taxon>Poales</taxon>
        <taxon>Poaceae</taxon>
        <taxon>PACMAD clade</taxon>
        <taxon>Panicoideae</taxon>
        <taxon>Andropogonodae</taxon>
        <taxon>Paspaleae</taxon>
        <taxon>Paspalinae</taxon>
        <taxon>Paspalum</taxon>
    </lineage>
</organism>
<feature type="compositionally biased region" description="Low complexity" evidence="1">
    <location>
        <begin position="77"/>
        <end position="86"/>
    </location>
</feature>
<feature type="compositionally biased region" description="Low complexity" evidence="1">
    <location>
        <begin position="168"/>
        <end position="198"/>
    </location>
</feature>
<proteinExistence type="predicted"/>
<feature type="compositionally biased region" description="Basic and acidic residues" evidence="1">
    <location>
        <begin position="199"/>
        <end position="208"/>
    </location>
</feature>
<accession>A0AAQ3PTK1</accession>